<gene>
    <name evidence="3" type="ORF">KPL81_06860</name>
</gene>
<protein>
    <submittedName>
        <fullName evidence="3">Cbb3-type cytochrome c oxidase subunit 3</fullName>
    </submittedName>
</protein>
<dbReference type="InterPro" id="IPR008621">
    <property type="entry name" value="Cbb3-typ_cyt_oxidase_comp"/>
</dbReference>
<dbReference type="Pfam" id="PF05545">
    <property type="entry name" value="FixQ"/>
    <property type="match status" value="1"/>
</dbReference>
<proteinExistence type="predicted"/>
<evidence type="ECO:0000313" key="4">
    <source>
        <dbReference type="Proteomes" id="UP000769617"/>
    </source>
</evidence>
<keyword evidence="2" id="KW-0472">Membrane</keyword>
<reference evidence="3 4" key="1">
    <citation type="submission" date="2021-07" db="EMBL/GenBank/DDBJ databases">
        <authorList>
            <person name="So Y."/>
        </authorList>
    </citation>
    <scope>NUCLEOTIDE SEQUENCE [LARGE SCALE GENOMIC DNA]</scope>
    <source>
        <strain evidence="3 4">Y3S6</strain>
    </source>
</reference>
<feature type="region of interest" description="Disordered" evidence="1">
    <location>
        <begin position="37"/>
        <end position="79"/>
    </location>
</feature>
<dbReference type="RefSeq" id="WP_197568002.1">
    <property type="nucleotide sequence ID" value="NZ_JAHYCA010000002.1"/>
</dbReference>
<name>A0ABS6ZLE8_9GAMM</name>
<keyword evidence="4" id="KW-1185">Reference proteome</keyword>
<evidence type="ECO:0000256" key="2">
    <source>
        <dbReference type="SAM" id="Phobius"/>
    </source>
</evidence>
<accession>A0ABS6ZLE8</accession>
<feature type="transmembrane region" description="Helical" evidence="2">
    <location>
        <begin position="6"/>
        <end position="26"/>
    </location>
</feature>
<comment type="caution">
    <text evidence="3">The sequence shown here is derived from an EMBL/GenBank/DDBJ whole genome shotgun (WGS) entry which is preliminary data.</text>
</comment>
<keyword evidence="2" id="KW-0812">Transmembrane</keyword>
<dbReference type="Proteomes" id="UP000769617">
    <property type="component" value="Unassembled WGS sequence"/>
</dbReference>
<dbReference type="CDD" id="cd01324">
    <property type="entry name" value="cbb3_Oxidase_CcoQ"/>
    <property type="match status" value="1"/>
</dbReference>
<sequence>MDTGTFRGIITGLLIIAFLGIVWWAYSRRRKPDFDEAAQLPFADEDEQSNRDRSASQQGSHREQAGEADSRKDRGDENA</sequence>
<dbReference type="EMBL" id="JAHYCA010000002">
    <property type="protein sequence ID" value="MBW6390882.1"/>
    <property type="molecule type" value="Genomic_DNA"/>
</dbReference>
<feature type="compositionally biased region" description="Basic and acidic residues" evidence="1">
    <location>
        <begin position="48"/>
        <end position="79"/>
    </location>
</feature>
<keyword evidence="2" id="KW-1133">Transmembrane helix</keyword>
<evidence type="ECO:0000256" key="1">
    <source>
        <dbReference type="SAM" id="MobiDB-lite"/>
    </source>
</evidence>
<evidence type="ECO:0000313" key="3">
    <source>
        <dbReference type="EMBL" id="MBW6390882.1"/>
    </source>
</evidence>
<organism evidence="3 4">
    <name type="scientific">Billgrantia antri</name>
    <dbReference type="NCBI Taxonomy" id="2846777"/>
    <lineage>
        <taxon>Bacteria</taxon>
        <taxon>Pseudomonadati</taxon>
        <taxon>Pseudomonadota</taxon>
        <taxon>Gammaproteobacteria</taxon>
        <taxon>Oceanospirillales</taxon>
        <taxon>Halomonadaceae</taxon>
        <taxon>Billgrantia</taxon>
    </lineage>
</organism>